<feature type="transmembrane region" description="Helical" evidence="1">
    <location>
        <begin position="352"/>
        <end position="370"/>
    </location>
</feature>
<feature type="transmembrane region" description="Helical" evidence="1">
    <location>
        <begin position="382"/>
        <end position="403"/>
    </location>
</feature>
<feature type="transmembrane region" description="Helical" evidence="1">
    <location>
        <begin position="168"/>
        <end position="189"/>
    </location>
</feature>
<sequence>MFENFLYAISVVFLWENIVLIIVGTAIGMVFGALPGLTVTLAVTLVLPFTFDLSPESGIILLTGVYCSGTYAGSISAILINTPGTPSSAATAWDGYPLTQKGRSLEALSVGLHASVIGGLISAVALIFFAPMLAKTALAFGPPERFALTFFGLTIIARVSGVSLSKGLISALFGLLIASVGVDPIMGVPRFSFNTFYLYGGVGMIEVFIGIFAIAEIFNQIGKRAVMAQHSKSDSQTKTIRWKEIVPHYWTVVKSSVIGIIIGVVPGTGGSIASFIAYDEAKRSSKEPELFGKGSLEGIAAAESANNGVTAATLIPTLTLGIPGNTVAAIFLGALLIHGLTPGPQLFVNQGGLMYTIMVSFIMANIVMYFQGRLALKWFDKIVNIPSSILLPIILTMCLVGAYTISNSLNGVIVALIFGCVGYAMIKFEYPSAPMVIAIILGGMVEESMRQSLILSDGSPMIFLTRPLSLAFFVLTIFVTFSPMVIKQWKKRRNGGGQA</sequence>
<dbReference type="PANTHER" id="PTHR35342">
    <property type="entry name" value="TRICARBOXYLIC TRANSPORT PROTEIN"/>
    <property type="match status" value="1"/>
</dbReference>
<gene>
    <name evidence="3" type="ORF">DKT75_00805</name>
</gene>
<feature type="transmembrane region" description="Helical" evidence="1">
    <location>
        <begin position="320"/>
        <end position="340"/>
    </location>
</feature>
<dbReference type="Proteomes" id="UP000245506">
    <property type="component" value="Unassembled WGS sequence"/>
</dbReference>
<organism evidence="3 4">
    <name type="scientific">Leucothrix arctica</name>
    <dbReference type="NCBI Taxonomy" id="1481894"/>
    <lineage>
        <taxon>Bacteria</taxon>
        <taxon>Pseudomonadati</taxon>
        <taxon>Pseudomonadota</taxon>
        <taxon>Gammaproteobacteria</taxon>
        <taxon>Thiotrichales</taxon>
        <taxon>Thiotrichaceae</taxon>
        <taxon>Leucothrix</taxon>
    </lineage>
</organism>
<feature type="transmembrane region" description="Helical" evidence="1">
    <location>
        <begin position="59"/>
        <end position="80"/>
    </location>
</feature>
<dbReference type="Pfam" id="PF01970">
    <property type="entry name" value="TctA"/>
    <property type="match status" value="1"/>
</dbReference>
<keyword evidence="1" id="KW-0812">Transmembrane</keyword>
<feature type="transmembrane region" description="Helical" evidence="1">
    <location>
        <begin position="196"/>
        <end position="218"/>
    </location>
</feature>
<dbReference type="InterPro" id="IPR002823">
    <property type="entry name" value="DUF112_TM"/>
</dbReference>
<dbReference type="EMBL" id="QGKL01000004">
    <property type="protein sequence ID" value="PWQ99643.1"/>
    <property type="molecule type" value="Genomic_DNA"/>
</dbReference>
<evidence type="ECO:0000259" key="2">
    <source>
        <dbReference type="Pfam" id="PF01970"/>
    </source>
</evidence>
<evidence type="ECO:0000313" key="3">
    <source>
        <dbReference type="EMBL" id="PWQ99643.1"/>
    </source>
</evidence>
<proteinExistence type="predicted"/>
<evidence type="ECO:0000256" key="1">
    <source>
        <dbReference type="SAM" id="Phobius"/>
    </source>
</evidence>
<feature type="transmembrane region" description="Helical" evidence="1">
    <location>
        <begin position="20"/>
        <end position="47"/>
    </location>
</feature>
<feature type="transmembrane region" description="Helical" evidence="1">
    <location>
        <begin position="146"/>
        <end position="162"/>
    </location>
</feature>
<protein>
    <submittedName>
        <fullName evidence="3">C4-dicarboxylate ABC transporter permease</fullName>
    </submittedName>
</protein>
<keyword evidence="1" id="KW-1133">Transmembrane helix</keyword>
<dbReference type="AlphaFoldDB" id="A0A317CQ61"/>
<dbReference type="OrthoDB" id="9781349at2"/>
<keyword evidence="1" id="KW-0472">Membrane</keyword>
<accession>A0A317CQ61</accession>
<feature type="transmembrane region" description="Helical" evidence="1">
    <location>
        <begin position="257"/>
        <end position="278"/>
    </location>
</feature>
<feature type="domain" description="DUF112" evidence="2">
    <location>
        <begin position="18"/>
        <end position="437"/>
    </location>
</feature>
<evidence type="ECO:0000313" key="4">
    <source>
        <dbReference type="Proteomes" id="UP000245506"/>
    </source>
</evidence>
<feature type="transmembrane region" description="Helical" evidence="1">
    <location>
        <begin position="409"/>
        <end position="426"/>
    </location>
</feature>
<comment type="caution">
    <text evidence="3">The sequence shown here is derived from an EMBL/GenBank/DDBJ whole genome shotgun (WGS) entry which is preliminary data.</text>
</comment>
<reference evidence="3 4" key="1">
    <citation type="submission" date="2018-05" db="EMBL/GenBank/DDBJ databases">
        <title>Leucothrix arctica sp. nov., isolated from Arctic seawater.</title>
        <authorList>
            <person name="Choi A."/>
            <person name="Baek K."/>
        </authorList>
    </citation>
    <scope>NUCLEOTIDE SEQUENCE [LARGE SCALE GENOMIC DNA]</scope>
    <source>
        <strain evidence="3 4">IMCC9719</strain>
    </source>
</reference>
<dbReference type="PANTHER" id="PTHR35342:SF5">
    <property type="entry name" value="TRICARBOXYLIC TRANSPORT PROTEIN"/>
    <property type="match status" value="1"/>
</dbReference>
<name>A0A317CQ61_9GAMM</name>
<feature type="transmembrane region" description="Helical" evidence="1">
    <location>
        <begin position="469"/>
        <end position="486"/>
    </location>
</feature>
<keyword evidence="4" id="KW-1185">Reference proteome</keyword>
<feature type="transmembrane region" description="Helical" evidence="1">
    <location>
        <begin position="112"/>
        <end position="134"/>
    </location>
</feature>